<dbReference type="InterPro" id="IPR028973">
    <property type="entry name" value="PhnB-like"/>
</dbReference>
<dbReference type="Pfam" id="PF06983">
    <property type="entry name" value="3-dmu-9_3-mt"/>
    <property type="match status" value="1"/>
</dbReference>
<organism evidence="2 3">
    <name type="scientific">Methylocystis iwaonis</name>
    <dbReference type="NCBI Taxonomy" id="2885079"/>
    <lineage>
        <taxon>Bacteria</taxon>
        <taxon>Pseudomonadati</taxon>
        <taxon>Pseudomonadota</taxon>
        <taxon>Alphaproteobacteria</taxon>
        <taxon>Hyphomicrobiales</taxon>
        <taxon>Methylocystaceae</taxon>
        <taxon>Methylocystis</taxon>
    </lineage>
</organism>
<gene>
    <name evidence="2" type="ORF">SS37A_04020</name>
</gene>
<dbReference type="EMBL" id="AP027142">
    <property type="protein sequence ID" value="BDV32873.1"/>
    <property type="molecule type" value="Genomic_DNA"/>
</dbReference>
<dbReference type="InterPro" id="IPR029068">
    <property type="entry name" value="Glyas_Bleomycin-R_OHBP_Dase"/>
</dbReference>
<evidence type="ECO:0000313" key="3">
    <source>
        <dbReference type="Proteomes" id="UP001317629"/>
    </source>
</evidence>
<dbReference type="Proteomes" id="UP001317629">
    <property type="component" value="Chromosome"/>
</dbReference>
<sequence>MAINPYLYFAGRAEEAIAFYQKALGAELTMLLRFKESPQPAPEGVIAPGWGDKVMHANLSVDSSNLSLSDGCGPDSAGFKGFSLTYTAKDAAEADRIFAALANEGQIRMPLGETFFAPRFGMVEDRFGVLWNVIVVA</sequence>
<feature type="domain" description="PhnB-like" evidence="1">
    <location>
        <begin position="3"/>
        <end position="134"/>
    </location>
</feature>
<dbReference type="SUPFAM" id="SSF54593">
    <property type="entry name" value="Glyoxalase/Bleomycin resistance protein/Dihydroxybiphenyl dioxygenase"/>
    <property type="match status" value="1"/>
</dbReference>
<dbReference type="Gene3D" id="3.10.180.10">
    <property type="entry name" value="2,3-Dihydroxybiphenyl 1,2-Dioxygenase, domain 1"/>
    <property type="match status" value="1"/>
</dbReference>
<dbReference type="PANTHER" id="PTHR33990">
    <property type="entry name" value="PROTEIN YJDN-RELATED"/>
    <property type="match status" value="1"/>
</dbReference>
<dbReference type="RefSeq" id="WP_281930113.1">
    <property type="nucleotide sequence ID" value="NZ_AP027142.1"/>
</dbReference>
<keyword evidence="3" id="KW-1185">Reference proteome</keyword>
<dbReference type="CDD" id="cd06588">
    <property type="entry name" value="PhnB_like"/>
    <property type="match status" value="1"/>
</dbReference>
<accession>A0ABM8E4P8</accession>
<dbReference type="PANTHER" id="PTHR33990:SF1">
    <property type="entry name" value="PROTEIN YJDN"/>
    <property type="match status" value="1"/>
</dbReference>
<reference evidence="2 3" key="1">
    <citation type="journal article" date="2023" name="Int. J. Syst. Evol. Microbiol.">
        <title>Methylocystis iwaonis sp. nov., a type II methane-oxidizing bacterium from surface soil of a rice paddy field in Japan, and emended description of the genus Methylocystis (ex Whittenbury et al. 1970) Bowman et al. 1993.</title>
        <authorList>
            <person name="Kaise H."/>
            <person name="Sawadogo J.B."/>
            <person name="Alam M.S."/>
            <person name="Ueno C."/>
            <person name="Dianou D."/>
            <person name="Shinjo R."/>
            <person name="Asakawa S."/>
        </authorList>
    </citation>
    <scope>NUCLEOTIDE SEQUENCE [LARGE SCALE GENOMIC DNA]</scope>
    <source>
        <strain evidence="2 3">SS37A-Re</strain>
    </source>
</reference>
<evidence type="ECO:0000313" key="2">
    <source>
        <dbReference type="EMBL" id="BDV32873.1"/>
    </source>
</evidence>
<protein>
    <recommendedName>
        <fullName evidence="1">PhnB-like domain-containing protein</fullName>
    </recommendedName>
</protein>
<name>A0ABM8E4P8_9HYPH</name>
<evidence type="ECO:0000259" key="1">
    <source>
        <dbReference type="Pfam" id="PF06983"/>
    </source>
</evidence>
<proteinExistence type="predicted"/>